<evidence type="ECO:0000259" key="4">
    <source>
        <dbReference type="PROSITE" id="PS51755"/>
    </source>
</evidence>
<dbReference type="EMBL" id="PPSX01000078">
    <property type="protein sequence ID" value="RZQ51779.1"/>
    <property type="molecule type" value="Genomic_DNA"/>
</dbReference>
<feature type="DNA-binding region" description="OmpR/PhoB-type" evidence="2">
    <location>
        <begin position="1"/>
        <end position="93"/>
    </location>
</feature>
<keyword evidence="3" id="KW-1133">Transmembrane helix</keyword>
<dbReference type="PANTHER" id="PTHR47691:SF3">
    <property type="entry name" value="HTH-TYPE TRANSCRIPTIONAL REGULATOR RV0890C-RELATED"/>
    <property type="match status" value="1"/>
</dbReference>
<evidence type="ECO:0000256" key="2">
    <source>
        <dbReference type="PROSITE-ProRule" id="PRU01091"/>
    </source>
</evidence>
<keyword evidence="1 2" id="KW-0238">DNA-binding</keyword>
<dbReference type="GO" id="GO:0006355">
    <property type="term" value="P:regulation of DNA-templated transcription"/>
    <property type="evidence" value="ECO:0007669"/>
    <property type="project" value="InterPro"/>
</dbReference>
<dbReference type="RefSeq" id="WP_130256788.1">
    <property type="nucleotide sequence ID" value="NZ_PPSX01000078.1"/>
</dbReference>
<sequence length="548" mass="62085">MRFQIHDKVVDTVTGIVKSADSEISIRAKTLQVLNYLIEHKSDIVAKQDVIKHVWDDVVVQEQILTQSIKEIRDLLGPQVIKTYSRKGYQWVAPLKAEHSETYSTQQRELTSKRPVINKQQVWLGASLVVLLLLILVFVLLFNRSESVMKVAFLPVQNDVQDSVHNWVPLRGQEQLSQGLSHASELAVIDTDHVLYAIERLTPEQHQAYRSGALYPFREKLGADLIVHTRLTGFPEDFQLHYRLQTPFGLEQGIEFSSSVNGAFEQLIEKIAARFDTYQPSHETSYASQFSNEAFARGVALYLEQEYQAAKPMLETALNAEADLFAARRYLAASYANTNQISTAIKLLNENIERAKASNQQGRELLRAYLMIGYLQINWPQLLNREHELLSAEQYIEQAKQLAEQLQDELFIAYSYEELGKVKRLQGDYAASAAHLNNALQYHQRFQGDYGQTAALIELAKVSNAQQSESLTQDYLAQAYAIASRSKATANLIWVLLAKADIARSRLQHQDANAFANQAKEIAQQSDDPMLIARVAAWFNDSPVYTVN</sequence>
<dbReference type="InterPro" id="IPR011990">
    <property type="entry name" value="TPR-like_helical_dom_sf"/>
</dbReference>
<dbReference type="AlphaFoldDB" id="A0A4Q7IK32"/>
<feature type="domain" description="OmpR/PhoB-type" evidence="4">
    <location>
        <begin position="1"/>
        <end position="93"/>
    </location>
</feature>
<dbReference type="GO" id="GO:0000160">
    <property type="term" value="P:phosphorelay signal transduction system"/>
    <property type="evidence" value="ECO:0007669"/>
    <property type="project" value="InterPro"/>
</dbReference>
<dbReference type="Gene3D" id="1.10.10.10">
    <property type="entry name" value="Winged helix-like DNA-binding domain superfamily/Winged helix DNA-binding domain"/>
    <property type="match status" value="1"/>
</dbReference>
<evidence type="ECO:0000313" key="5">
    <source>
        <dbReference type="EMBL" id="RZQ51779.1"/>
    </source>
</evidence>
<dbReference type="SUPFAM" id="SSF46894">
    <property type="entry name" value="C-terminal effector domain of the bipartite response regulators"/>
    <property type="match status" value="1"/>
</dbReference>
<dbReference type="InterPro" id="IPR001867">
    <property type="entry name" value="OmpR/PhoB-type_DNA-bd"/>
</dbReference>
<proteinExistence type="predicted"/>
<evidence type="ECO:0000256" key="3">
    <source>
        <dbReference type="SAM" id="Phobius"/>
    </source>
</evidence>
<organism evidence="5 6">
    <name type="scientific">Pseudoalteromonas phenolica</name>
    <dbReference type="NCBI Taxonomy" id="161398"/>
    <lineage>
        <taxon>Bacteria</taxon>
        <taxon>Pseudomonadati</taxon>
        <taxon>Pseudomonadota</taxon>
        <taxon>Gammaproteobacteria</taxon>
        <taxon>Alteromonadales</taxon>
        <taxon>Pseudoalteromonadaceae</taxon>
        <taxon>Pseudoalteromonas</taxon>
    </lineage>
</organism>
<dbReference type="Pfam" id="PF00486">
    <property type="entry name" value="Trans_reg_C"/>
    <property type="match status" value="1"/>
</dbReference>
<name>A0A4Q7IK32_9GAMM</name>
<reference evidence="5 6" key="1">
    <citation type="submission" date="2018-01" db="EMBL/GenBank/DDBJ databases">
        <title>Co-occurrence of chitin degradation, pigmentation and bioactivity in marine Pseudoalteromonas.</title>
        <authorList>
            <person name="Paulsen S."/>
            <person name="Gram L."/>
            <person name="Machado H."/>
        </authorList>
    </citation>
    <scope>NUCLEOTIDE SEQUENCE [LARGE SCALE GENOMIC DNA]</scope>
    <source>
        <strain evidence="5 6">S3898</strain>
    </source>
</reference>
<dbReference type="PROSITE" id="PS51755">
    <property type="entry name" value="OMPR_PHOB"/>
    <property type="match status" value="1"/>
</dbReference>
<dbReference type="InterPro" id="IPR016032">
    <property type="entry name" value="Sig_transdc_resp-reg_C-effctor"/>
</dbReference>
<feature type="transmembrane region" description="Helical" evidence="3">
    <location>
        <begin position="122"/>
        <end position="142"/>
    </location>
</feature>
<dbReference type="SUPFAM" id="SSF48452">
    <property type="entry name" value="TPR-like"/>
    <property type="match status" value="2"/>
</dbReference>
<dbReference type="InterPro" id="IPR036388">
    <property type="entry name" value="WH-like_DNA-bd_sf"/>
</dbReference>
<protein>
    <submittedName>
        <fullName evidence="5">CadC family transcriptional regulator</fullName>
    </submittedName>
</protein>
<evidence type="ECO:0000256" key="1">
    <source>
        <dbReference type="ARBA" id="ARBA00023125"/>
    </source>
</evidence>
<dbReference type="Proteomes" id="UP000291338">
    <property type="component" value="Unassembled WGS sequence"/>
</dbReference>
<keyword evidence="3" id="KW-0812">Transmembrane</keyword>
<comment type="caution">
    <text evidence="5">The sequence shown here is derived from an EMBL/GenBank/DDBJ whole genome shotgun (WGS) entry which is preliminary data.</text>
</comment>
<dbReference type="Gene3D" id="1.25.40.10">
    <property type="entry name" value="Tetratricopeptide repeat domain"/>
    <property type="match status" value="1"/>
</dbReference>
<dbReference type="SMART" id="SM00862">
    <property type="entry name" value="Trans_reg_C"/>
    <property type="match status" value="1"/>
</dbReference>
<dbReference type="GO" id="GO:0003677">
    <property type="term" value="F:DNA binding"/>
    <property type="evidence" value="ECO:0007669"/>
    <property type="project" value="UniProtKB-UniRule"/>
</dbReference>
<evidence type="ECO:0000313" key="6">
    <source>
        <dbReference type="Proteomes" id="UP000291338"/>
    </source>
</evidence>
<dbReference type="PANTHER" id="PTHR47691">
    <property type="entry name" value="REGULATOR-RELATED"/>
    <property type="match status" value="1"/>
</dbReference>
<gene>
    <name evidence="5" type="ORF">C1E23_17475</name>
</gene>
<keyword evidence="3" id="KW-0472">Membrane</keyword>
<accession>A0A4Q7IK32</accession>